<evidence type="ECO:0000259" key="13">
    <source>
        <dbReference type="PROSITE" id="PS50245"/>
    </source>
</evidence>
<dbReference type="SMART" id="SM01052">
    <property type="entry name" value="CAP_GLY"/>
    <property type="match status" value="1"/>
</dbReference>
<dbReference type="PANTHER" id="PTHR18849">
    <property type="entry name" value="LEUCINE RICH REPEAT PROTEIN"/>
    <property type="match status" value="1"/>
</dbReference>
<dbReference type="PROSITE" id="PS00845">
    <property type="entry name" value="CAP_GLY_1"/>
    <property type="match status" value="1"/>
</dbReference>
<dbReference type="AlphaFoldDB" id="A0A8D2Q8H7"/>
<dbReference type="Gene3D" id="3.80.10.10">
    <property type="entry name" value="Ribonuclease Inhibitor"/>
    <property type="match status" value="2"/>
</dbReference>
<dbReference type="SUPFAM" id="SSF74924">
    <property type="entry name" value="Cap-Gly domain"/>
    <property type="match status" value="1"/>
</dbReference>
<evidence type="ECO:0000259" key="12">
    <source>
        <dbReference type="PROSITE" id="PS50053"/>
    </source>
</evidence>
<accession>A0A8D2Q8H7</accession>
<dbReference type="PROSITE" id="PS50245">
    <property type="entry name" value="CAP_GLY_2"/>
    <property type="match status" value="1"/>
</dbReference>
<dbReference type="Proteomes" id="UP000694545">
    <property type="component" value="Unplaced"/>
</dbReference>
<evidence type="ECO:0000256" key="8">
    <source>
        <dbReference type="ARBA" id="ARBA00023212"/>
    </source>
</evidence>
<comment type="subunit">
    <text evidence="9">Supercomplex made of cofactors A to E. Cofactors A and D function by capturing and stabilizing tubulin in a quasi-native conformation. Cofactor E binds to the cofactor D-tubulin complex; interaction with cofactor C then causes the release of tubulin polypeptides that are committed to the native state.</text>
</comment>
<comment type="similarity">
    <text evidence="2">Belongs to the TBCE family.</text>
</comment>
<evidence type="ECO:0000256" key="1">
    <source>
        <dbReference type="ARBA" id="ARBA00004245"/>
    </source>
</evidence>
<reference evidence="14" key="2">
    <citation type="submission" date="2025-09" db="UniProtKB">
        <authorList>
            <consortium name="Ensembl"/>
        </authorList>
    </citation>
    <scope>IDENTIFICATION</scope>
</reference>
<reference evidence="14" key="1">
    <citation type="submission" date="2025-08" db="UniProtKB">
        <authorList>
            <consortium name="Ensembl"/>
        </authorList>
    </citation>
    <scope>IDENTIFICATION</scope>
</reference>
<dbReference type="OrthoDB" id="5273213at2759"/>
<dbReference type="PANTHER" id="PTHR18849:SF0">
    <property type="entry name" value="CILIA- AND FLAGELLA-ASSOCIATED PROTEIN 410-RELATED"/>
    <property type="match status" value="1"/>
</dbReference>
<sequence>MLKEGPFPSLPCRSTCLPDFAYPPLAWQRSLKKCLEVLFLLMTNNIPLDAVGRRILCNGDVGTVLYVGSVPPTTGIWLGVEWDNPQRGKHNGSHEGIQYFKCRHSTGGSFIRPNKAHFGVDFLSAVKEKYGANEDDQDVEHGTETLLVFRKKAVETVGFNSVKEKQKQLNTLSDISVDECAVSLAGQDGEIRRTCPNITRIDLSKNLLSSWKEVVAIACQLEKLETLNLSDNKMRFPSTPLPASTAFCKLRVLALNRTRVTWAEVLLCAAGWPALEELSLASNDISLLERPVDVLQNLKWLDLSYNHLDESQLHLIADLPRLERLILLNNGISSICFPDAGFGCKTKMFPSITHLVLNGNRIAEWSVFNELDKLQRLQSLDCRNNPVMDTEENRETVKQLIIAKIGQLKFLNKSEIFPEERKGAELDYRKKYGLDWLKAGGNQDPNKNHPSEEFLAAHPRFQLLCEKYGAPEDGELKKEQPFSLKNQLLTLTFKCPDKPEQKPIEKKLPDSMTIQKVKGLLYRLLKIPGSELKLSYESSKMKGKEFELDNNLKPLQFYSIENEDSILVRW</sequence>
<dbReference type="InterPro" id="IPR029071">
    <property type="entry name" value="Ubiquitin-like_domsf"/>
</dbReference>
<dbReference type="KEGG" id="vko:123018184"/>
<dbReference type="Gene3D" id="2.30.30.190">
    <property type="entry name" value="CAP Gly-rich-like domain"/>
    <property type="match status" value="1"/>
</dbReference>
<feature type="domain" description="CAP-Gly" evidence="13">
    <location>
        <begin position="68"/>
        <end position="112"/>
    </location>
</feature>
<keyword evidence="6" id="KW-0677">Repeat</keyword>
<dbReference type="InterPro" id="IPR032675">
    <property type="entry name" value="LRR_dom_sf"/>
</dbReference>
<evidence type="ECO:0000256" key="6">
    <source>
        <dbReference type="ARBA" id="ARBA00022737"/>
    </source>
</evidence>
<keyword evidence="15" id="KW-1185">Reference proteome</keyword>
<evidence type="ECO:0000313" key="14">
    <source>
        <dbReference type="Ensembl" id="ENSVKKP00000026571.1"/>
    </source>
</evidence>
<keyword evidence="4" id="KW-0963">Cytoplasm</keyword>
<evidence type="ECO:0000256" key="4">
    <source>
        <dbReference type="ARBA" id="ARBA00022490"/>
    </source>
</evidence>
<dbReference type="CTD" id="6905"/>
<dbReference type="RefSeq" id="XP_044275976.1">
    <property type="nucleotide sequence ID" value="XM_044420041.1"/>
</dbReference>
<dbReference type="InterPro" id="IPR000938">
    <property type="entry name" value="CAP-Gly_domain"/>
</dbReference>
<organism evidence="14 15">
    <name type="scientific">Varanus komodoensis</name>
    <name type="common">Komodo dragon</name>
    <dbReference type="NCBI Taxonomy" id="61221"/>
    <lineage>
        <taxon>Eukaryota</taxon>
        <taxon>Metazoa</taxon>
        <taxon>Chordata</taxon>
        <taxon>Craniata</taxon>
        <taxon>Vertebrata</taxon>
        <taxon>Euteleostomi</taxon>
        <taxon>Lepidosauria</taxon>
        <taxon>Squamata</taxon>
        <taxon>Bifurcata</taxon>
        <taxon>Unidentata</taxon>
        <taxon>Episquamata</taxon>
        <taxon>Toxicofera</taxon>
        <taxon>Anguimorpha</taxon>
        <taxon>Paleoanguimorpha</taxon>
        <taxon>Varanoidea</taxon>
        <taxon>Varanidae</taxon>
        <taxon>Varanus</taxon>
    </lineage>
</organism>
<dbReference type="InterPro" id="IPR000626">
    <property type="entry name" value="Ubiquitin-like_dom"/>
</dbReference>
<dbReference type="PROSITE" id="PS50053">
    <property type="entry name" value="UBIQUITIN_2"/>
    <property type="match status" value="1"/>
</dbReference>
<dbReference type="OMA" id="SEESHMF"/>
<evidence type="ECO:0000256" key="10">
    <source>
        <dbReference type="ARBA" id="ARBA00030180"/>
    </source>
</evidence>
<keyword evidence="7" id="KW-0143">Chaperone</keyword>
<name>A0A8D2Q8H7_VARKO</name>
<evidence type="ECO:0000256" key="9">
    <source>
        <dbReference type="ARBA" id="ARBA00026055"/>
    </source>
</evidence>
<dbReference type="GeneID" id="123018184"/>
<feature type="domain" description="Ubiquitin-like" evidence="12">
    <location>
        <begin position="489"/>
        <end position="568"/>
    </location>
</feature>
<dbReference type="Gene3D" id="3.10.20.90">
    <property type="entry name" value="Phosphatidylinositol 3-kinase Catalytic Subunit, Chain A, domain 1"/>
    <property type="match status" value="1"/>
</dbReference>
<dbReference type="Pfam" id="PF14560">
    <property type="entry name" value="Ubiquitin_2"/>
    <property type="match status" value="1"/>
</dbReference>
<comment type="function">
    <text evidence="11">Tubulin-folding protein; involved in the second step of the tubulin folding pathway.</text>
</comment>
<evidence type="ECO:0000256" key="5">
    <source>
        <dbReference type="ARBA" id="ARBA00022614"/>
    </source>
</evidence>
<evidence type="ECO:0000256" key="3">
    <source>
        <dbReference type="ARBA" id="ARBA00015004"/>
    </source>
</evidence>
<dbReference type="InterPro" id="IPR036859">
    <property type="entry name" value="CAP-Gly_dom_sf"/>
</dbReference>
<dbReference type="SUPFAM" id="SSF52047">
    <property type="entry name" value="RNI-like"/>
    <property type="match status" value="1"/>
</dbReference>
<proteinExistence type="inferred from homology"/>
<comment type="subcellular location">
    <subcellularLocation>
        <location evidence="1">Cytoplasm</location>
        <location evidence="1">Cytoskeleton</location>
    </subcellularLocation>
</comment>
<dbReference type="GO" id="GO:0007010">
    <property type="term" value="P:cytoskeleton organization"/>
    <property type="evidence" value="ECO:0007669"/>
    <property type="project" value="TreeGrafter"/>
</dbReference>
<keyword evidence="8" id="KW-0206">Cytoskeleton</keyword>
<dbReference type="Pfam" id="PF01302">
    <property type="entry name" value="CAP_GLY"/>
    <property type="match status" value="1"/>
</dbReference>
<dbReference type="GO" id="GO:0005856">
    <property type="term" value="C:cytoskeleton"/>
    <property type="evidence" value="ECO:0007669"/>
    <property type="project" value="UniProtKB-SubCell"/>
</dbReference>
<evidence type="ECO:0000256" key="2">
    <source>
        <dbReference type="ARBA" id="ARBA00006286"/>
    </source>
</evidence>
<dbReference type="CDD" id="cd17044">
    <property type="entry name" value="Ubl_TBCE"/>
    <property type="match status" value="1"/>
</dbReference>
<dbReference type="Ensembl" id="ENSVKKT00000027221.1">
    <property type="protein sequence ID" value="ENSVKKP00000026571.1"/>
    <property type="gene ID" value="ENSVKKG00000017325.1"/>
</dbReference>
<protein>
    <recommendedName>
        <fullName evidence="3">Tubulin-specific chaperone E</fullName>
    </recommendedName>
    <alternativeName>
        <fullName evidence="10">Tubulin-folding cofactor E</fullName>
    </alternativeName>
</protein>
<dbReference type="InterPro" id="IPR044079">
    <property type="entry name" value="Ubl_TBCE"/>
</dbReference>
<dbReference type="FunFam" id="3.80.10.10:FF:001017">
    <property type="entry name" value="Tubulin-specific chaperone E"/>
    <property type="match status" value="1"/>
</dbReference>
<evidence type="ECO:0000256" key="11">
    <source>
        <dbReference type="ARBA" id="ARBA00058684"/>
    </source>
</evidence>
<dbReference type="SUPFAM" id="SSF54236">
    <property type="entry name" value="Ubiquitin-like"/>
    <property type="match status" value="1"/>
</dbReference>
<dbReference type="FunFam" id="2.30.30.190:FF:000008">
    <property type="entry name" value="Tubulin-specific chaperone E"/>
    <property type="match status" value="1"/>
</dbReference>
<dbReference type="FunFam" id="3.10.20.90:FF:000173">
    <property type="entry name" value="Tubulin-specific chaperone E"/>
    <property type="match status" value="1"/>
</dbReference>
<evidence type="ECO:0000256" key="7">
    <source>
        <dbReference type="ARBA" id="ARBA00023186"/>
    </source>
</evidence>
<evidence type="ECO:0000313" key="15">
    <source>
        <dbReference type="Proteomes" id="UP000694545"/>
    </source>
</evidence>
<dbReference type="Pfam" id="PF14580">
    <property type="entry name" value="LRR_9"/>
    <property type="match status" value="1"/>
</dbReference>
<keyword evidence="5" id="KW-0433">Leucine-rich repeat</keyword>
<gene>
    <name evidence="14" type="primary">TBCE</name>
</gene>